<dbReference type="AlphaFoldDB" id="A0AAW1QB01"/>
<evidence type="ECO:0000313" key="1">
    <source>
        <dbReference type="EMBL" id="KAK9818138.1"/>
    </source>
</evidence>
<evidence type="ECO:0000313" key="2">
    <source>
        <dbReference type="Proteomes" id="UP001489004"/>
    </source>
</evidence>
<sequence length="253" mass="28395">MMTPEPILDIVRGLSTVASFGIVIKQLLNVWDLMYTGDCDNCNGTGRVTCTHCHGTKALRSRPGQLRIADLSISDVTGLDTHYPCIHCGPLTQYDFEDTVADDEGDAYSIMDNFQAALANRPRPHFMPILAGTQACPTCGGNPKIRLQRANFARLCGLEEPFFVKAAKRSPTYYIGEENRPQNRKRLFLEYPRQPPPADLSEILYSKDRIREVKTAGEDEHGEMLRGSDQLTMDDYILPYIDDSDTDDEEATR</sequence>
<comment type="caution">
    <text evidence="1">The sequence shown here is derived from an EMBL/GenBank/DDBJ whole genome shotgun (WGS) entry which is preliminary data.</text>
</comment>
<dbReference type="Proteomes" id="UP001489004">
    <property type="component" value="Unassembled WGS sequence"/>
</dbReference>
<proteinExistence type="predicted"/>
<keyword evidence="2" id="KW-1185">Reference proteome</keyword>
<dbReference type="EMBL" id="JALJOR010000004">
    <property type="protein sequence ID" value="KAK9818138.1"/>
    <property type="molecule type" value="Genomic_DNA"/>
</dbReference>
<organism evidence="1 2">
    <name type="scientific">[Myrmecia] bisecta</name>
    <dbReference type="NCBI Taxonomy" id="41462"/>
    <lineage>
        <taxon>Eukaryota</taxon>
        <taxon>Viridiplantae</taxon>
        <taxon>Chlorophyta</taxon>
        <taxon>core chlorophytes</taxon>
        <taxon>Trebouxiophyceae</taxon>
        <taxon>Trebouxiales</taxon>
        <taxon>Trebouxiaceae</taxon>
        <taxon>Myrmecia</taxon>
    </lineage>
</organism>
<protein>
    <submittedName>
        <fullName evidence="1">Uncharacterized protein</fullName>
    </submittedName>
</protein>
<accession>A0AAW1QB01</accession>
<gene>
    <name evidence="1" type="ORF">WJX72_007707</name>
</gene>
<name>A0AAW1QB01_9CHLO</name>
<dbReference type="Gene3D" id="1.20.1580.10">
    <property type="entry name" value="ABC transporter ATPase like domain"/>
    <property type="match status" value="1"/>
</dbReference>
<reference evidence="1 2" key="1">
    <citation type="journal article" date="2024" name="Nat. Commun.">
        <title>Phylogenomics reveals the evolutionary origins of lichenization in chlorophyte algae.</title>
        <authorList>
            <person name="Puginier C."/>
            <person name="Libourel C."/>
            <person name="Otte J."/>
            <person name="Skaloud P."/>
            <person name="Haon M."/>
            <person name="Grisel S."/>
            <person name="Petersen M."/>
            <person name="Berrin J.G."/>
            <person name="Delaux P.M."/>
            <person name="Dal Grande F."/>
            <person name="Keller J."/>
        </authorList>
    </citation>
    <scope>NUCLEOTIDE SEQUENCE [LARGE SCALE GENOMIC DNA]</scope>
    <source>
        <strain evidence="1 2">SAG 2043</strain>
    </source>
</reference>